<reference evidence="1" key="2">
    <citation type="journal article" date="2015" name="Data Brief">
        <title>Shoot transcriptome of the giant reed, Arundo donax.</title>
        <authorList>
            <person name="Barrero R.A."/>
            <person name="Guerrero F.D."/>
            <person name="Moolhuijzen P."/>
            <person name="Goolsby J.A."/>
            <person name="Tidwell J."/>
            <person name="Bellgard S.E."/>
            <person name="Bellgard M.I."/>
        </authorList>
    </citation>
    <scope>NUCLEOTIDE SEQUENCE</scope>
    <source>
        <tissue evidence="1">Shoot tissue taken approximately 20 cm above the soil surface</tissue>
    </source>
</reference>
<reference evidence="1" key="1">
    <citation type="submission" date="2014-09" db="EMBL/GenBank/DDBJ databases">
        <authorList>
            <person name="Magalhaes I.L.F."/>
            <person name="Oliveira U."/>
            <person name="Santos F.R."/>
            <person name="Vidigal T.H.D.A."/>
            <person name="Brescovit A.D."/>
            <person name="Santos A.J."/>
        </authorList>
    </citation>
    <scope>NUCLEOTIDE SEQUENCE</scope>
    <source>
        <tissue evidence="1">Shoot tissue taken approximately 20 cm above the soil surface</tissue>
    </source>
</reference>
<protein>
    <submittedName>
        <fullName evidence="1">Uncharacterized protein</fullName>
    </submittedName>
</protein>
<evidence type="ECO:0000313" key="1">
    <source>
        <dbReference type="EMBL" id="JAE07649.1"/>
    </source>
</evidence>
<dbReference type="AlphaFoldDB" id="A0A0A9F8Y2"/>
<dbReference type="EMBL" id="GBRH01190247">
    <property type="protein sequence ID" value="JAE07649.1"/>
    <property type="molecule type" value="Transcribed_RNA"/>
</dbReference>
<name>A0A0A9F8Y2_ARUDO</name>
<proteinExistence type="predicted"/>
<organism evidence="1">
    <name type="scientific">Arundo donax</name>
    <name type="common">Giant reed</name>
    <name type="synonym">Donax arundinaceus</name>
    <dbReference type="NCBI Taxonomy" id="35708"/>
    <lineage>
        <taxon>Eukaryota</taxon>
        <taxon>Viridiplantae</taxon>
        <taxon>Streptophyta</taxon>
        <taxon>Embryophyta</taxon>
        <taxon>Tracheophyta</taxon>
        <taxon>Spermatophyta</taxon>
        <taxon>Magnoliopsida</taxon>
        <taxon>Liliopsida</taxon>
        <taxon>Poales</taxon>
        <taxon>Poaceae</taxon>
        <taxon>PACMAD clade</taxon>
        <taxon>Arundinoideae</taxon>
        <taxon>Arundineae</taxon>
        <taxon>Arundo</taxon>
    </lineage>
</organism>
<sequence length="68" mass="7501">MEENIRFEIQLPCSSNTCLTHEPNATESSCVGHTPRTLWLQVCPPGECGIIDSDCSIIGLATEGFWFD</sequence>
<accession>A0A0A9F8Y2</accession>